<dbReference type="EMBL" id="MU394351">
    <property type="protein sequence ID" value="KAI6083521.1"/>
    <property type="molecule type" value="Genomic_DNA"/>
</dbReference>
<reference evidence="1 2" key="1">
    <citation type="journal article" date="2022" name="New Phytol.">
        <title>Ecological generalism drives hyperdiversity of secondary metabolite gene clusters in xylarialean endophytes.</title>
        <authorList>
            <person name="Franco M.E.E."/>
            <person name="Wisecaver J.H."/>
            <person name="Arnold A.E."/>
            <person name="Ju Y.M."/>
            <person name="Slot J.C."/>
            <person name="Ahrendt S."/>
            <person name="Moore L.P."/>
            <person name="Eastman K.E."/>
            <person name="Scott K."/>
            <person name="Konkel Z."/>
            <person name="Mondo S.J."/>
            <person name="Kuo A."/>
            <person name="Hayes R.D."/>
            <person name="Haridas S."/>
            <person name="Andreopoulos B."/>
            <person name="Riley R."/>
            <person name="LaButti K."/>
            <person name="Pangilinan J."/>
            <person name="Lipzen A."/>
            <person name="Amirebrahimi M."/>
            <person name="Yan J."/>
            <person name="Adam C."/>
            <person name="Keymanesh K."/>
            <person name="Ng V."/>
            <person name="Louie K."/>
            <person name="Northen T."/>
            <person name="Drula E."/>
            <person name="Henrissat B."/>
            <person name="Hsieh H.M."/>
            <person name="Youens-Clark K."/>
            <person name="Lutzoni F."/>
            <person name="Miadlikowska J."/>
            <person name="Eastwood D.C."/>
            <person name="Hamelin R.C."/>
            <person name="Grigoriev I.V."/>
            <person name="U'Ren J.M."/>
        </authorList>
    </citation>
    <scope>NUCLEOTIDE SEQUENCE [LARGE SCALE GENOMIC DNA]</scope>
    <source>
        <strain evidence="1 2">ER1909</strain>
    </source>
</reference>
<gene>
    <name evidence="1" type="ORF">F4821DRAFT_192179</name>
</gene>
<protein>
    <submittedName>
        <fullName evidence="1">Uncharacterized protein</fullName>
    </submittedName>
</protein>
<evidence type="ECO:0000313" key="2">
    <source>
        <dbReference type="Proteomes" id="UP001497680"/>
    </source>
</evidence>
<name>A0ACC0CSP3_9PEZI</name>
<keyword evidence="2" id="KW-1185">Reference proteome</keyword>
<sequence>MSDLGDIPQATKNCISSLERCLAIKPLMRESWAENRLAEMNLWASNLGVLADNEASLNQRLQSQTTSRLVSITLLLILHDLVENAINHALNQASGKIVTDDIPVFEEELEEEELEEEELEEELEEETLDSTFGNNSDYESWFDLLDPRSEGSSAGSSSLEGSEPNEDPLEGTLKNAMKDVDEILYQLIHLGLAIRRPGTASRLRKADGSFNQENNETGDDVRPSTKASPADSYQ</sequence>
<proteinExistence type="predicted"/>
<organism evidence="1 2">
    <name type="scientific">Hypoxylon rubiginosum</name>
    <dbReference type="NCBI Taxonomy" id="110542"/>
    <lineage>
        <taxon>Eukaryota</taxon>
        <taxon>Fungi</taxon>
        <taxon>Dikarya</taxon>
        <taxon>Ascomycota</taxon>
        <taxon>Pezizomycotina</taxon>
        <taxon>Sordariomycetes</taxon>
        <taxon>Xylariomycetidae</taxon>
        <taxon>Xylariales</taxon>
        <taxon>Hypoxylaceae</taxon>
        <taxon>Hypoxylon</taxon>
    </lineage>
</organism>
<evidence type="ECO:0000313" key="1">
    <source>
        <dbReference type="EMBL" id="KAI6083521.1"/>
    </source>
</evidence>
<comment type="caution">
    <text evidence="1">The sequence shown here is derived from an EMBL/GenBank/DDBJ whole genome shotgun (WGS) entry which is preliminary data.</text>
</comment>
<dbReference type="Proteomes" id="UP001497680">
    <property type="component" value="Unassembled WGS sequence"/>
</dbReference>
<accession>A0ACC0CSP3</accession>